<evidence type="ECO:0000313" key="6">
    <source>
        <dbReference type="EMBL" id="TMQ53076.1"/>
    </source>
</evidence>
<evidence type="ECO:0000256" key="1">
    <source>
        <dbReference type="ARBA" id="ARBA00005417"/>
    </source>
</evidence>
<dbReference type="InterPro" id="IPR015856">
    <property type="entry name" value="ABC_transpr_CbiO/EcfA_su"/>
</dbReference>
<dbReference type="InterPro" id="IPR050095">
    <property type="entry name" value="ECF_ABC_transporter_ATP-bd"/>
</dbReference>
<dbReference type="Pfam" id="PF00005">
    <property type="entry name" value="ABC_tran"/>
    <property type="match status" value="2"/>
</dbReference>
<dbReference type="InterPro" id="IPR017871">
    <property type="entry name" value="ABC_transporter-like_CS"/>
</dbReference>
<proteinExistence type="inferred from homology"/>
<comment type="similarity">
    <text evidence="1">Belongs to the ABC transporter superfamily.</text>
</comment>
<dbReference type="SMART" id="SM00382">
    <property type="entry name" value="AAA"/>
    <property type="match status" value="2"/>
</dbReference>
<organism evidence="6 7">
    <name type="scientific">Eiseniibacteriota bacterium</name>
    <dbReference type="NCBI Taxonomy" id="2212470"/>
    <lineage>
        <taxon>Bacteria</taxon>
        <taxon>Candidatus Eiseniibacteriota</taxon>
    </lineage>
</organism>
<gene>
    <name evidence="6" type="ORF">E6K73_01835</name>
</gene>
<keyword evidence="4 6" id="KW-0067">ATP-binding</keyword>
<evidence type="ECO:0000259" key="5">
    <source>
        <dbReference type="PROSITE" id="PS50893"/>
    </source>
</evidence>
<dbReference type="CDD" id="cd03225">
    <property type="entry name" value="ABC_cobalt_CbiO_domain1"/>
    <property type="match status" value="1"/>
</dbReference>
<evidence type="ECO:0000256" key="4">
    <source>
        <dbReference type="ARBA" id="ARBA00022840"/>
    </source>
</evidence>
<dbReference type="InterPro" id="IPR003439">
    <property type="entry name" value="ABC_transporter-like_ATP-bd"/>
</dbReference>
<feature type="domain" description="ABC transporter" evidence="5">
    <location>
        <begin position="2"/>
        <end position="237"/>
    </location>
</feature>
<dbReference type="Proteomes" id="UP000320184">
    <property type="component" value="Unassembled WGS sequence"/>
</dbReference>
<dbReference type="InterPro" id="IPR027417">
    <property type="entry name" value="P-loop_NTPase"/>
</dbReference>
<dbReference type="PROSITE" id="PS00211">
    <property type="entry name" value="ABC_TRANSPORTER_1"/>
    <property type="match status" value="1"/>
</dbReference>
<dbReference type="PANTHER" id="PTHR43553:SF24">
    <property type="entry name" value="ENERGY-COUPLING FACTOR TRANSPORTER ATP-BINDING PROTEIN ECFA1"/>
    <property type="match status" value="1"/>
</dbReference>
<dbReference type="SUPFAM" id="SSF52540">
    <property type="entry name" value="P-loop containing nucleoside triphosphate hydrolases"/>
    <property type="match status" value="2"/>
</dbReference>
<dbReference type="PANTHER" id="PTHR43553">
    <property type="entry name" value="HEAVY METAL TRANSPORTER"/>
    <property type="match status" value="1"/>
</dbReference>
<reference evidence="6 7" key="1">
    <citation type="journal article" date="2019" name="Nat. Microbiol.">
        <title>Mediterranean grassland soil C-N compound turnover is dependent on rainfall and depth, and is mediated by genomically divergent microorganisms.</title>
        <authorList>
            <person name="Diamond S."/>
            <person name="Andeer P.F."/>
            <person name="Li Z."/>
            <person name="Crits-Christoph A."/>
            <person name="Burstein D."/>
            <person name="Anantharaman K."/>
            <person name="Lane K.R."/>
            <person name="Thomas B.C."/>
            <person name="Pan C."/>
            <person name="Northen T.R."/>
            <person name="Banfield J.F."/>
        </authorList>
    </citation>
    <scope>NUCLEOTIDE SEQUENCE [LARGE SCALE GENOMIC DNA]</scope>
    <source>
        <strain evidence="6">WS_3</strain>
    </source>
</reference>
<dbReference type="AlphaFoldDB" id="A0A538SNY3"/>
<evidence type="ECO:0000313" key="7">
    <source>
        <dbReference type="Proteomes" id="UP000320184"/>
    </source>
</evidence>
<dbReference type="Gene3D" id="3.40.50.300">
    <property type="entry name" value="P-loop containing nucleotide triphosphate hydrolases"/>
    <property type="match status" value="2"/>
</dbReference>
<accession>A0A538SNY3</accession>
<sequence>MLRARDLWVAAPGLDHSPVVRGFSIEVGRGEWVALTGPNGGGKSRLVLALAGLAPIVRGTLELDGQPFGPLAPQDLKAGVSVVLQDPSCQLLQRTVAEEVALTAQNLGRSEEETAGELSRWTCRFELEADLGSDPRALSAGRQQLVLLAAALAARPRVLLVDEGGAHLDREARALVLGALREEVRQGLALLWVTQVPEECAAADRTVSLGEDTTGSSMEVPASMTASTLAGPEGSPLLRFAVEAWDGRPGPHVPSRRPLELAISSGLTALEGRNGSGKSVLLAAAAGVIQVPQIRVEWLAAPTVPPLLVSQYPESQIFEERVADEVVFAAVSRGVIRARANEEALRLGRILGVGGQALLERRTWDLSSGEKRLVQLIGALIAPSDLLLLDEPTCGIDSARSEALAGLVARRSRRHAVVMASQDGRWLEMTGAWRLRIDQIGREIPVPVKKRIDRDVS</sequence>
<evidence type="ECO:0000256" key="3">
    <source>
        <dbReference type="ARBA" id="ARBA00022741"/>
    </source>
</evidence>
<feature type="domain" description="ABC transporter" evidence="5">
    <location>
        <begin position="238"/>
        <end position="456"/>
    </location>
</feature>
<name>A0A538SNY3_UNCEI</name>
<dbReference type="GO" id="GO:0005524">
    <property type="term" value="F:ATP binding"/>
    <property type="evidence" value="ECO:0007669"/>
    <property type="project" value="UniProtKB-KW"/>
</dbReference>
<comment type="caution">
    <text evidence="6">The sequence shown here is derived from an EMBL/GenBank/DDBJ whole genome shotgun (WGS) entry which is preliminary data.</text>
</comment>
<evidence type="ECO:0000256" key="2">
    <source>
        <dbReference type="ARBA" id="ARBA00022448"/>
    </source>
</evidence>
<dbReference type="PROSITE" id="PS50893">
    <property type="entry name" value="ABC_TRANSPORTER_2"/>
    <property type="match status" value="2"/>
</dbReference>
<dbReference type="GO" id="GO:0042626">
    <property type="term" value="F:ATPase-coupled transmembrane transporter activity"/>
    <property type="evidence" value="ECO:0007669"/>
    <property type="project" value="TreeGrafter"/>
</dbReference>
<protein>
    <submittedName>
        <fullName evidence="6">ABC transporter ATP-binding protein</fullName>
    </submittedName>
</protein>
<dbReference type="GO" id="GO:0016887">
    <property type="term" value="F:ATP hydrolysis activity"/>
    <property type="evidence" value="ECO:0007669"/>
    <property type="project" value="InterPro"/>
</dbReference>
<dbReference type="GO" id="GO:0043190">
    <property type="term" value="C:ATP-binding cassette (ABC) transporter complex"/>
    <property type="evidence" value="ECO:0007669"/>
    <property type="project" value="TreeGrafter"/>
</dbReference>
<keyword evidence="2" id="KW-0813">Transport</keyword>
<dbReference type="EMBL" id="VBOT01000024">
    <property type="protein sequence ID" value="TMQ53076.1"/>
    <property type="molecule type" value="Genomic_DNA"/>
</dbReference>
<dbReference type="InterPro" id="IPR003593">
    <property type="entry name" value="AAA+_ATPase"/>
</dbReference>
<keyword evidence="3" id="KW-0547">Nucleotide-binding</keyword>